<organism evidence="6 7">
    <name type="scientific">Pyramidobacter piscolens W5455</name>
    <dbReference type="NCBI Taxonomy" id="352165"/>
    <lineage>
        <taxon>Bacteria</taxon>
        <taxon>Thermotogati</taxon>
        <taxon>Synergistota</taxon>
        <taxon>Synergistia</taxon>
        <taxon>Synergistales</taxon>
        <taxon>Dethiosulfovibrionaceae</taxon>
        <taxon>Pyramidobacter</taxon>
    </lineage>
</organism>
<dbReference type="InterPro" id="IPR007318">
    <property type="entry name" value="Phopholipid_MeTrfase"/>
</dbReference>
<name>A0ABM9ZR60_9BACT</name>
<dbReference type="Proteomes" id="UP000006462">
    <property type="component" value="Unassembled WGS sequence"/>
</dbReference>
<dbReference type="Gene3D" id="1.20.120.1630">
    <property type="match status" value="1"/>
</dbReference>
<comment type="subcellular location">
    <subcellularLocation>
        <location evidence="1">Endomembrane system</location>
        <topology evidence="1">Multi-pass membrane protein</topology>
    </subcellularLocation>
</comment>
<comment type="caution">
    <text evidence="6">The sequence shown here is derived from an EMBL/GenBank/DDBJ whole genome shotgun (WGS) entry which is preliminary data.</text>
</comment>
<dbReference type="EMBL" id="ADFP01000135">
    <property type="protein sequence ID" value="EFB89394.1"/>
    <property type="molecule type" value="Genomic_DNA"/>
</dbReference>
<gene>
    <name evidence="6" type="ORF">HMPREF7215_0157</name>
</gene>
<reference evidence="6 7" key="1">
    <citation type="submission" date="2009-12" db="EMBL/GenBank/DDBJ databases">
        <authorList>
            <person name="Shrivastava S."/>
            <person name="Madupu R."/>
            <person name="Durkin A.S."/>
            <person name="Torralba M."/>
            <person name="Methe B."/>
            <person name="Sutton G.G."/>
            <person name="Strausberg R.L."/>
            <person name="Nelson K.E."/>
        </authorList>
    </citation>
    <scope>NUCLEOTIDE SEQUENCE [LARGE SCALE GENOMIC DNA]</scope>
    <source>
        <strain evidence="6 7">W5455</strain>
    </source>
</reference>
<feature type="transmembrane region" description="Helical" evidence="5">
    <location>
        <begin position="106"/>
        <end position="123"/>
    </location>
</feature>
<keyword evidence="4 5" id="KW-0472">Membrane</keyword>
<evidence type="ECO:0000256" key="1">
    <source>
        <dbReference type="ARBA" id="ARBA00004127"/>
    </source>
</evidence>
<dbReference type="Pfam" id="PF04191">
    <property type="entry name" value="PEMT"/>
    <property type="match status" value="1"/>
</dbReference>
<dbReference type="PANTHER" id="PTHR12714:SF9">
    <property type="entry name" value="PROTEIN-S-ISOPRENYLCYSTEINE O-METHYLTRANSFERASE"/>
    <property type="match status" value="1"/>
</dbReference>
<dbReference type="RefSeq" id="WP_009166119.1">
    <property type="nucleotide sequence ID" value="NZ_ADFP01000135.1"/>
</dbReference>
<keyword evidence="2 5" id="KW-0812">Transmembrane</keyword>
<proteinExistence type="predicted"/>
<protein>
    <recommendedName>
        <fullName evidence="8">Isoprenylcysteine carboxyl methyltransferase family protein</fullName>
    </recommendedName>
</protein>
<evidence type="ECO:0000256" key="2">
    <source>
        <dbReference type="ARBA" id="ARBA00022692"/>
    </source>
</evidence>
<feature type="transmembrane region" description="Helical" evidence="5">
    <location>
        <begin position="18"/>
        <end position="36"/>
    </location>
</feature>
<dbReference type="PANTHER" id="PTHR12714">
    <property type="entry name" value="PROTEIN-S ISOPRENYLCYSTEINE O-METHYLTRANSFERASE"/>
    <property type="match status" value="1"/>
</dbReference>
<keyword evidence="7" id="KW-1185">Reference proteome</keyword>
<evidence type="ECO:0008006" key="8">
    <source>
        <dbReference type="Google" id="ProtNLM"/>
    </source>
</evidence>
<evidence type="ECO:0000313" key="7">
    <source>
        <dbReference type="Proteomes" id="UP000006462"/>
    </source>
</evidence>
<feature type="transmembrane region" description="Helical" evidence="5">
    <location>
        <begin position="42"/>
        <end position="63"/>
    </location>
</feature>
<evidence type="ECO:0000256" key="4">
    <source>
        <dbReference type="ARBA" id="ARBA00023136"/>
    </source>
</evidence>
<evidence type="ECO:0000256" key="5">
    <source>
        <dbReference type="SAM" id="Phobius"/>
    </source>
</evidence>
<feature type="transmembrane region" description="Helical" evidence="5">
    <location>
        <begin position="84"/>
        <end position="100"/>
    </location>
</feature>
<evidence type="ECO:0000256" key="3">
    <source>
        <dbReference type="ARBA" id="ARBA00022989"/>
    </source>
</evidence>
<accession>A0ABM9ZR60</accession>
<sequence length="194" mass="21752">MENNALQKLRAWAFKQRGGIWTVLFLVILVLARPLPGRIVPGLILVLLGQLLRFWGVGCITLYRGEEVKAQRLATWGPYALVRNPLYVANGLLGLGWAWMSGNVPTLVFAAAFYVLYGVLIVPHEEAFLARKFGREYEDYKKRVGRFVPKNFSREALSHVGAGGYDASILLKSEIHSLLVTVVGTALILSRLWW</sequence>
<keyword evidence="3 5" id="KW-1133">Transmembrane helix</keyword>
<evidence type="ECO:0000313" key="6">
    <source>
        <dbReference type="EMBL" id="EFB89394.1"/>
    </source>
</evidence>